<organism evidence="1 2">
    <name type="scientific">Lichtheimia ornata</name>
    <dbReference type="NCBI Taxonomy" id="688661"/>
    <lineage>
        <taxon>Eukaryota</taxon>
        <taxon>Fungi</taxon>
        <taxon>Fungi incertae sedis</taxon>
        <taxon>Mucoromycota</taxon>
        <taxon>Mucoromycotina</taxon>
        <taxon>Mucoromycetes</taxon>
        <taxon>Mucorales</taxon>
        <taxon>Lichtheimiaceae</taxon>
        <taxon>Lichtheimia</taxon>
    </lineage>
</organism>
<evidence type="ECO:0008006" key="3">
    <source>
        <dbReference type="Google" id="ProtNLM"/>
    </source>
</evidence>
<protein>
    <recommendedName>
        <fullName evidence="3">Transcription factor domain-containing protein</fullName>
    </recommendedName>
</protein>
<dbReference type="EMBL" id="JARTCD010000082">
    <property type="protein sequence ID" value="KAJ8653239.1"/>
    <property type="molecule type" value="Genomic_DNA"/>
</dbReference>
<comment type="caution">
    <text evidence="1">The sequence shown here is derived from an EMBL/GenBank/DDBJ whole genome shotgun (WGS) entry which is preliminary data.</text>
</comment>
<accession>A0AAD7XQR3</accession>
<reference evidence="1 2" key="1">
    <citation type="submission" date="2023-03" db="EMBL/GenBank/DDBJ databases">
        <title>Genome sequence of Lichtheimia ornata CBS 291.66.</title>
        <authorList>
            <person name="Mohabir J.T."/>
            <person name="Shea T.P."/>
            <person name="Kurbessoian T."/>
            <person name="Berby B."/>
            <person name="Fontaine J."/>
            <person name="Livny J."/>
            <person name="Gnirke A."/>
            <person name="Stajich J.E."/>
            <person name="Cuomo C.A."/>
        </authorList>
    </citation>
    <scope>NUCLEOTIDE SEQUENCE [LARGE SCALE GENOMIC DNA]</scope>
    <source>
        <strain evidence="1">CBS 291.66</strain>
    </source>
</reference>
<name>A0AAD7XQR3_9FUNG</name>
<sequence length="534" mass="60998">MSMHLDSPLRCSHLSLSLHLNSFTDLESTLMASGYNNNNNDSYDTTMQLSSPNNNPALISPCYLGCSIDQTQNDQGDEEEEEEDRGKKMIPASIQDSLQGVMDVAIKLAVSHWCCIAFKVAPVSLNDIQCWQDHTLSIRYCIAAISLISLSSHHQENKKRRRDAAIVLYQRARYAVDDAGLYSMDNISTTTTATIDPMMIQAYFCLSYTSNLLGFYEHQRTWAGLAATSLIQSRPMIGENRALLQCWYRWYYVDAWVSLTSGRHRLLPDELPSPPPFQDNDQHDDLRPFAVLAHYMRRLKSRNDIKTQRLLNDLDQWWHNLSSDRNTTLKNSDPHLHLCFYAMRLVVLFQLLMRRDTQQCVPRTLLVECLYTNLQLLSGLQHLRDTGCDHSTYHSLFLAIHNTARDVFLHTLTSNSTMKSSCREQQQDQKRLHHVAIDQLKINIELMESTAAYVNDVYCLRQYAAQCRRDAICLGISMSEKKRHHESLYQEQSRQVGTVLFRLPKSASSSTAATSQHHPAGSTICYDGIHLSAL</sequence>
<evidence type="ECO:0000313" key="1">
    <source>
        <dbReference type="EMBL" id="KAJ8653239.1"/>
    </source>
</evidence>
<gene>
    <name evidence="1" type="ORF">O0I10_011087</name>
</gene>
<evidence type="ECO:0000313" key="2">
    <source>
        <dbReference type="Proteomes" id="UP001234581"/>
    </source>
</evidence>
<dbReference type="RefSeq" id="XP_058338153.1">
    <property type="nucleotide sequence ID" value="XM_058491058.1"/>
</dbReference>
<dbReference type="CDD" id="cd12148">
    <property type="entry name" value="fungal_TF_MHR"/>
    <property type="match status" value="1"/>
</dbReference>
<dbReference type="Proteomes" id="UP001234581">
    <property type="component" value="Unassembled WGS sequence"/>
</dbReference>
<proteinExistence type="predicted"/>
<dbReference type="AlphaFoldDB" id="A0AAD7XQR3"/>
<dbReference type="GeneID" id="83218489"/>
<keyword evidence="2" id="KW-1185">Reference proteome</keyword>